<feature type="domain" description="Rhodopsin" evidence="8">
    <location>
        <begin position="44"/>
        <end position="278"/>
    </location>
</feature>
<keyword evidence="3 7" id="KW-1133">Transmembrane helix</keyword>
<feature type="compositionally biased region" description="Polar residues" evidence="6">
    <location>
        <begin position="342"/>
        <end position="355"/>
    </location>
</feature>
<dbReference type="PANTHER" id="PTHR33048">
    <property type="entry name" value="PTH11-LIKE INTEGRAL MEMBRANE PROTEIN (AFU_ORTHOLOGUE AFUA_5G11245)"/>
    <property type="match status" value="1"/>
</dbReference>
<protein>
    <recommendedName>
        <fullName evidence="8">Rhodopsin domain-containing protein</fullName>
    </recommendedName>
</protein>
<feature type="transmembrane region" description="Helical" evidence="7">
    <location>
        <begin position="256"/>
        <end position="282"/>
    </location>
</feature>
<evidence type="ECO:0000256" key="5">
    <source>
        <dbReference type="ARBA" id="ARBA00038359"/>
    </source>
</evidence>
<sequence length="355" mass="38223">MADTLRLFKAQASACDWSSEDSSMASIVAGIVGAVFLSALTVVRLAGKRAVRRWGLDDAFVSISFVLALVTIGLSIYMSYCGLGKHMWDLQDGQVLHVLETLFIATAIFPVLMALIKISIVLLYLGIFPSKGFQTAAWSVVSFIGISGLGMELFAIFTCSPVQYSWNKDIKPGYCIAETYPSGMGAVVGVVQDVAVVVLPAVQVRRLQMKKRQKVLVMGLFCLGALGCLAAIARLVSIIENRDIIDPTWQYASMGAWSGIELVVVYMGACLPLMRGFLGLVWPSKFGQAKQERHIAGPPADHSGGSALPGLAHEMSQLERAVLPSHVGRSAWDQESSDSTDRTAQTSHDYIAGSS</sequence>
<evidence type="ECO:0000259" key="8">
    <source>
        <dbReference type="Pfam" id="PF20684"/>
    </source>
</evidence>
<feature type="transmembrane region" description="Helical" evidence="7">
    <location>
        <begin position="137"/>
        <end position="164"/>
    </location>
</feature>
<evidence type="ECO:0000256" key="7">
    <source>
        <dbReference type="SAM" id="Phobius"/>
    </source>
</evidence>
<evidence type="ECO:0000256" key="3">
    <source>
        <dbReference type="ARBA" id="ARBA00022989"/>
    </source>
</evidence>
<feature type="transmembrane region" description="Helical" evidence="7">
    <location>
        <begin position="102"/>
        <end position="125"/>
    </location>
</feature>
<dbReference type="InterPro" id="IPR049326">
    <property type="entry name" value="Rhodopsin_dom_fungi"/>
</dbReference>
<evidence type="ECO:0000256" key="4">
    <source>
        <dbReference type="ARBA" id="ARBA00023136"/>
    </source>
</evidence>
<name>A0ABR4ENT9_9PEZI</name>
<organism evidence="9 10">
    <name type="scientific">Diaporthe vaccinii</name>
    <dbReference type="NCBI Taxonomy" id="105482"/>
    <lineage>
        <taxon>Eukaryota</taxon>
        <taxon>Fungi</taxon>
        <taxon>Dikarya</taxon>
        <taxon>Ascomycota</taxon>
        <taxon>Pezizomycotina</taxon>
        <taxon>Sordariomycetes</taxon>
        <taxon>Sordariomycetidae</taxon>
        <taxon>Diaporthales</taxon>
        <taxon>Diaporthaceae</taxon>
        <taxon>Diaporthe</taxon>
        <taxon>Diaporthe eres species complex</taxon>
    </lineage>
</organism>
<keyword evidence="10" id="KW-1185">Reference proteome</keyword>
<evidence type="ECO:0000313" key="9">
    <source>
        <dbReference type="EMBL" id="KAL2284109.1"/>
    </source>
</evidence>
<dbReference type="Pfam" id="PF20684">
    <property type="entry name" value="Fung_rhodopsin"/>
    <property type="match status" value="1"/>
</dbReference>
<evidence type="ECO:0000256" key="6">
    <source>
        <dbReference type="SAM" id="MobiDB-lite"/>
    </source>
</evidence>
<dbReference type="EMBL" id="JBAWTH010000038">
    <property type="protein sequence ID" value="KAL2284109.1"/>
    <property type="molecule type" value="Genomic_DNA"/>
</dbReference>
<gene>
    <name evidence="9" type="ORF">FJTKL_09101</name>
</gene>
<keyword evidence="2 7" id="KW-0812">Transmembrane</keyword>
<proteinExistence type="inferred from homology"/>
<evidence type="ECO:0000313" key="10">
    <source>
        <dbReference type="Proteomes" id="UP001600888"/>
    </source>
</evidence>
<reference evidence="9 10" key="1">
    <citation type="submission" date="2024-03" db="EMBL/GenBank/DDBJ databases">
        <title>A high-quality draft genome sequence of Diaporthe vaccinii, a causative agent of upright dieback and viscid rot disease in cranberry plants.</title>
        <authorList>
            <person name="Sarrasin M."/>
            <person name="Lang B.F."/>
            <person name="Burger G."/>
        </authorList>
    </citation>
    <scope>NUCLEOTIDE SEQUENCE [LARGE SCALE GENOMIC DNA]</scope>
    <source>
        <strain evidence="9 10">IS7</strain>
    </source>
</reference>
<dbReference type="Proteomes" id="UP001600888">
    <property type="component" value="Unassembled WGS sequence"/>
</dbReference>
<evidence type="ECO:0000256" key="1">
    <source>
        <dbReference type="ARBA" id="ARBA00004141"/>
    </source>
</evidence>
<feature type="transmembrane region" description="Helical" evidence="7">
    <location>
        <begin position="59"/>
        <end position="80"/>
    </location>
</feature>
<comment type="subcellular location">
    <subcellularLocation>
        <location evidence="1">Membrane</location>
        <topology evidence="1">Multi-pass membrane protein</topology>
    </subcellularLocation>
</comment>
<keyword evidence="4 7" id="KW-0472">Membrane</keyword>
<comment type="caution">
    <text evidence="9">The sequence shown here is derived from an EMBL/GenBank/DDBJ whole genome shotgun (WGS) entry which is preliminary data.</text>
</comment>
<feature type="transmembrane region" description="Helical" evidence="7">
    <location>
        <begin position="184"/>
        <end position="203"/>
    </location>
</feature>
<accession>A0ABR4ENT9</accession>
<dbReference type="InterPro" id="IPR052337">
    <property type="entry name" value="SAT4-like"/>
</dbReference>
<feature type="transmembrane region" description="Helical" evidence="7">
    <location>
        <begin position="215"/>
        <end position="236"/>
    </location>
</feature>
<feature type="transmembrane region" description="Helical" evidence="7">
    <location>
        <begin position="27"/>
        <end position="47"/>
    </location>
</feature>
<feature type="region of interest" description="Disordered" evidence="6">
    <location>
        <begin position="327"/>
        <end position="355"/>
    </location>
</feature>
<evidence type="ECO:0000256" key="2">
    <source>
        <dbReference type="ARBA" id="ARBA00022692"/>
    </source>
</evidence>
<comment type="similarity">
    <text evidence="5">Belongs to the SAT4 family.</text>
</comment>
<dbReference type="PANTHER" id="PTHR33048:SF160">
    <property type="entry name" value="SAT4 FAMILY MEMBRANE PROTEIN"/>
    <property type="match status" value="1"/>
</dbReference>